<evidence type="ECO:0000259" key="2">
    <source>
        <dbReference type="Pfam" id="PF07995"/>
    </source>
</evidence>
<dbReference type="RefSeq" id="WP_036711614.1">
    <property type="nucleotide sequence ID" value="NZ_JRKQ01000099.1"/>
</dbReference>
<dbReference type="PANTHER" id="PTHR19328">
    <property type="entry name" value="HEDGEHOG-INTERACTING PROTEIN"/>
    <property type="match status" value="1"/>
</dbReference>
<dbReference type="InterPro" id="IPR011041">
    <property type="entry name" value="Quinoprot_gluc/sorb_DH_b-prop"/>
</dbReference>
<dbReference type="EMBL" id="JRKQ01000099">
    <property type="protein sequence ID" value="KGJ20264.1"/>
    <property type="molecule type" value="Genomic_DNA"/>
</dbReference>
<dbReference type="InterPro" id="IPR012938">
    <property type="entry name" value="Glc/Sorbosone_DH"/>
</dbReference>
<dbReference type="InterPro" id="IPR011042">
    <property type="entry name" value="6-blade_b-propeller_TolB-like"/>
</dbReference>
<sequence length="395" mass="41394">MARFAPSFLTTAAALGLMAGAALAQDFNAAPPNAPDQQPAFEGQTRAPVIADTVALKTETVVDGLSHPWALALLPDGAWLVTERPGRLRMVGADGTLSEPIEGLPEIDAKGQGGLLDVMVGPDFASDRRLWISYAAPAEGGNQTAVATAKLSADGRSLEEVKELFRQTPVYDGDKHFGSRLMLDGQGGLIVTLGERSDVPIRDSAQADDNHLGKIVRIDPLTGAPMGAGIGLPETYAKGFRNVQAAAFDKQGQLWTVEHGPKGGDELNHVEAGKNYGWPVITYGVAYSGADINAGKTAQEGMEQPVYYWDPVIAPSGMAFYDGAMFPDWNGSALIGALQAGGGVVRLTLDGGKVSGEARYLDGIGRVRDLAVAPDGALMLVTDADNGAVIRVSKE</sequence>
<comment type="caution">
    <text evidence="3">The sequence shown here is derived from an EMBL/GenBank/DDBJ whole genome shotgun (WGS) entry which is preliminary data.</text>
</comment>
<dbReference type="PANTHER" id="PTHR19328:SF75">
    <property type="entry name" value="ALDOSE SUGAR DEHYDROGENASE YLII"/>
    <property type="match status" value="1"/>
</dbReference>
<organism evidence="3 4">
    <name type="scientific">Paracoccus sanguinis</name>
    <dbReference type="NCBI Taxonomy" id="1545044"/>
    <lineage>
        <taxon>Bacteria</taxon>
        <taxon>Pseudomonadati</taxon>
        <taxon>Pseudomonadota</taxon>
        <taxon>Alphaproteobacteria</taxon>
        <taxon>Rhodobacterales</taxon>
        <taxon>Paracoccaceae</taxon>
        <taxon>Paracoccus</taxon>
    </lineage>
</organism>
<proteinExistence type="predicted"/>
<evidence type="ECO:0000256" key="1">
    <source>
        <dbReference type="SAM" id="SignalP"/>
    </source>
</evidence>
<name>A0A099GBY0_9RHOB</name>
<dbReference type="Gene3D" id="2.120.10.30">
    <property type="entry name" value="TolB, C-terminal domain"/>
    <property type="match status" value="1"/>
</dbReference>
<feature type="signal peptide" evidence="1">
    <location>
        <begin position="1"/>
        <end position="24"/>
    </location>
</feature>
<dbReference type="Pfam" id="PF07995">
    <property type="entry name" value="GSDH"/>
    <property type="match status" value="1"/>
</dbReference>
<evidence type="ECO:0000313" key="4">
    <source>
        <dbReference type="Proteomes" id="UP000029858"/>
    </source>
</evidence>
<dbReference type="SUPFAM" id="SSF50952">
    <property type="entry name" value="Soluble quinoprotein glucose dehydrogenase"/>
    <property type="match status" value="1"/>
</dbReference>
<feature type="domain" description="Glucose/Sorbosone dehydrogenase" evidence="2">
    <location>
        <begin position="65"/>
        <end position="391"/>
    </location>
</feature>
<dbReference type="Proteomes" id="UP000029858">
    <property type="component" value="Unassembled WGS sequence"/>
</dbReference>
<keyword evidence="1" id="KW-0732">Signal</keyword>
<reference evidence="3 4" key="1">
    <citation type="submission" date="2014-09" db="EMBL/GenBank/DDBJ databases">
        <authorList>
            <person name="McGinnis J.M."/>
            <person name="Wolfgang W.J."/>
        </authorList>
    </citation>
    <scope>NUCLEOTIDE SEQUENCE [LARGE SCALE GENOMIC DNA]</scope>
    <source>
        <strain evidence="3 4">5503</strain>
    </source>
</reference>
<reference evidence="3 4" key="2">
    <citation type="submission" date="2014-10" db="EMBL/GenBank/DDBJ databases">
        <title>Paracoccus sanguinis sp. nov., isolated from clinical specimens of New York State patients.</title>
        <authorList>
            <person name="Mingle L.A."/>
            <person name="Cole J.A."/>
            <person name="Lapierre P."/>
            <person name="Musser K.A."/>
        </authorList>
    </citation>
    <scope>NUCLEOTIDE SEQUENCE [LARGE SCALE GENOMIC DNA]</scope>
    <source>
        <strain evidence="3 4">5503</strain>
    </source>
</reference>
<feature type="chain" id="PRO_5001955442" evidence="1">
    <location>
        <begin position="25"/>
        <end position="395"/>
    </location>
</feature>
<evidence type="ECO:0000313" key="3">
    <source>
        <dbReference type="EMBL" id="KGJ20264.1"/>
    </source>
</evidence>
<gene>
    <name evidence="3" type="ORF">IX56_14420</name>
</gene>
<dbReference type="AlphaFoldDB" id="A0A099GBY0"/>
<accession>A0A099GBY0</accession>
<protein>
    <submittedName>
        <fullName evidence="3">Glucose dehydrogenase</fullName>
    </submittedName>
</protein>